<organism evidence="7 8">
    <name type="scientific">Psylliodes chrysocephalus</name>
    <dbReference type="NCBI Taxonomy" id="3402493"/>
    <lineage>
        <taxon>Eukaryota</taxon>
        <taxon>Metazoa</taxon>
        <taxon>Ecdysozoa</taxon>
        <taxon>Arthropoda</taxon>
        <taxon>Hexapoda</taxon>
        <taxon>Insecta</taxon>
        <taxon>Pterygota</taxon>
        <taxon>Neoptera</taxon>
        <taxon>Endopterygota</taxon>
        <taxon>Coleoptera</taxon>
        <taxon>Polyphaga</taxon>
        <taxon>Cucujiformia</taxon>
        <taxon>Chrysomeloidea</taxon>
        <taxon>Chrysomelidae</taxon>
        <taxon>Galerucinae</taxon>
        <taxon>Alticini</taxon>
        <taxon>Psylliodes</taxon>
    </lineage>
</organism>
<dbReference type="AlphaFoldDB" id="A0A9P0D310"/>
<keyword evidence="2" id="KW-0677">Repeat</keyword>
<dbReference type="PANTHER" id="PTHR24379">
    <property type="entry name" value="KRAB AND ZINC FINGER DOMAIN-CONTAINING"/>
    <property type="match status" value="1"/>
</dbReference>
<dbReference type="EMBL" id="OV651819">
    <property type="protein sequence ID" value="CAH1113342.1"/>
    <property type="molecule type" value="Genomic_DNA"/>
</dbReference>
<dbReference type="Gene3D" id="3.30.160.60">
    <property type="entry name" value="Classic Zinc Finger"/>
    <property type="match status" value="3"/>
</dbReference>
<evidence type="ECO:0000256" key="2">
    <source>
        <dbReference type="ARBA" id="ARBA00022737"/>
    </source>
</evidence>
<evidence type="ECO:0000313" key="7">
    <source>
        <dbReference type="EMBL" id="CAH1113342.1"/>
    </source>
</evidence>
<proteinExistence type="predicted"/>
<protein>
    <recommendedName>
        <fullName evidence="6">C2H2-type domain-containing protein</fullName>
    </recommendedName>
</protein>
<dbReference type="GO" id="GO:0008270">
    <property type="term" value="F:zinc ion binding"/>
    <property type="evidence" value="ECO:0007669"/>
    <property type="project" value="UniProtKB-KW"/>
</dbReference>
<sequence>MICISNVTCFSNPLDDKTTRTSEDIDYSLHQVFKIEDDVEEYFELEIETDNWEHDGIQSTFVNGQVIIKNGHIRIIDKSADSKNQKIEEGLMDKPEKEDSTFDAIYLKCIYNRYHGNSILNKLLFGPGLTITPIKQEPTDDDPTVTKNINNLNGFNGINPLDNTMNSVSPTDDPVDQDETVEENIYIIVSQDVDVPHKKPKSRKRPPPYCNFCKKKFKDNISFAKHSLKHSLDNVFRCFLCHITARMTADQIETHIRIHENKPKYMCEFCNAKIYSDYAAIQHERWHLGKKGASSSTCFNCGESFLFLCSLEMHKKKCNPSPECSVKVSKHLPIPLQLIEPIPCNICESTFDDHYNYALHIVDHHKDGEFKCYMCGMESKMALLEIQQHIKNHLDGPMHKCPVCKLGFARRTDAVEHVNFHEWVSLQSQEKLS</sequence>
<evidence type="ECO:0000256" key="1">
    <source>
        <dbReference type="ARBA" id="ARBA00022723"/>
    </source>
</evidence>
<dbReference type="OrthoDB" id="1095242at2759"/>
<dbReference type="PANTHER" id="PTHR24379:SF121">
    <property type="entry name" value="C2H2-TYPE DOMAIN-CONTAINING PROTEIN"/>
    <property type="match status" value="1"/>
</dbReference>
<dbReference type="PROSITE" id="PS50157">
    <property type="entry name" value="ZINC_FINGER_C2H2_2"/>
    <property type="match status" value="1"/>
</dbReference>
<keyword evidence="3 5" id="KW-0863">Zinc-finger</keyword>
<reference evidence="7" key="1">
    <citation type="submission" date="2022-01" db="EMBL/GenBank/DDBJ databases">
        <authorList>
            <person name="King R."/>
        </authorList>
    </citation>
    <scope>NUCLEOTIDE SEQUENCE</scope>
</reference>
<dbReference type="InterPro" id="IPR013087">
    <property type="entry name" value="Znf_C2H2_type"/>
</dbReference>
<dbReference type="PROSITE" id="PS00028">
    <property type="entry name" value="ZINC_FINGER_C2H2_1"/>
    <property type="match status" value="4"/>
</dbReference>
<keyword evidence="4" id="KW-0862">Zinc</keyword>
<keyword evidence="8" id="KW-1185">Reference proteome</keyword>
<dbReference type="SMART" id="SM00355">
    <property type="entry name" value="ZnF_C2H2"/>
    <property type="match status" value="6"/>
</dbReference>
<dbReference type="Proteomes" id="UP001153636">
    <property type="component" value="Chromosome 7"/>
</dbReference>
<evidence type="ECO:0000256" key="5">
    <source>
        <dbReference type="PROSITE-ProRule" id="PRU00042"/>
    </source>
</evidence>
<accession>A0A9P0D310</accession>
<feature type="domain" description="C2H2-type" evidence="6">
    <location>
        <begin position="265"/>
        <end position="292"/>
    </location>
</feature>
<evidence type="ECO:0000256" key="3">
    <source>
        <dbReference type="ARBA" id="ARBA00022771"/>
    </source>
</evidence>
<gene>
    <name evidence="7" type="ORF">PSYICH_LOCUS13779</name>
</gene>
<keyword evidence="1" id="KW-0479">Metal-binding</keyword>
<evidence type="ECO:0000313" key="8">
    <source>
        <dbReference type="Proteomes" id="UP001153636"/>
    </source>
</evidence>
<name>A0A9P0D310_9CUCU</name>
<evidence type="ECO:0000256" key="4">
    <source>
        <dbReference type="ARBA" id="ARBA00022833"/>
    </source>
</evidence>
<evidence type="ECO:0000259" key="6">
    <source>
        <dbReference type="PROSITE" id="PS50157"/>
    </source>
</evidence>